<evidence type="ECO:0000313" key="2">
    <source>
        <dbReference type="Proteomes" id="UP000809273"/>
    </source>
</evidence>
<gene>
    <name evidence="1" type="ORF">JW984_07900</name>
</gene>
<dbReference type="Proteomes" id="UP000809273">
    <property type="component" value="Unassembled WGS sequence"/>
</dbReference>
<dbReference type="AlphaFoldDB" id="A0A9D8KFC6"/>
<organism evidence="1 2">
    <name type="scientific">Candidatus Zymogenus saltonus</name>
    <dbReference type="NCBI Taxonomy" id="2844893"/>
    <lineage>
        <taxon>Bacteria</taxon>
        <taxon>Deltaproteobacteria</taxon>
        <taxon>Candidatus Zymogenia</taxon>
        <taxon>Candidatus Zymogeniales</taxon>
        <taxon>Candidatus Zymogenaceae</taxon>
        <taxon>Candidatus Zymogenus</taxon>
    </lineage>
</organism>
<dbReference type="EMBL" id="JAFGIX010000039">
    <property type="protein sequence ID" value="MBN1573102.1"/>
    <property type="molecule type" value="Genomic_DNA"/>
</dbReference>
<accession>A0A9D8KFC6</accession>
<protein>
    <recommendedName>
        <fullName evidence="3">STAS/SEC14 domain-containing protein</fullName>
    </recommendedName>
</protein>
<sequence length="132" mass="15359">MVLFENESYRLSIDESVPCLEWIGKKFMASQDFRTSEEKSLEFFKEYKVKYPRLQWFVDARDIGFISEEDTAWVAEVILPAFASSGLRKEAFVVPSSHFGKIAIDNYRSDAGETIEIEVFDNVQKAKDWLKK</sequence>
<reference evidence="1" key="2">
    <citation type="submission" date="2021-01" db="EMBL/GenBank/DDBJ databases">
        <authorList>
            <person name="Hahn C.R."/>
            <person name="Youssef N.H."/>
            <person name="Elshahed M."/>
        </authorList>
    </citation>
    <scope>NUCLEOTIDE SEQUENCE</scope>
    <source>
        <strain evidence="1">Zod_Metabat.24</strain>
    </source>
</reference>
<evidence type="ECO:0008006" key="3">
    <source>
        <dbReference type="Google" id="ProtNLM"/>
    </source>
</evidence>
<reference evidence="1" key="1">
    <citation type="journal article" date="2021" name="Environ. Microbiol.">
        <title>Genomic characterization of three novel Desulfobacterota classes expand the metabolic and phylogenetic diversity of the phylum.</title>
        <authorList>
            <person name="Murphy C.L."/>
            <person name="Biggerstaff J."/>
            <person name="Eichhorn A."/>
            <person name="Ewing E."/>
            <person name="Shahan R."/>
            <person name="Soriano D."/>
            <person name="Stewart S."/>
            <person name="VanMol K."/>
            <person name="Walker R."/>
            <person name="Walters P."/>
            <person name="Elshahed M.S."/>
            <person name="Youssef N.H."/>
        </authorList>
    </citation>
    <scope>NUCLEOTIDE SEQUENCE</scope>
    <source>
        <strain evidence="1">Zod_Metabat.24</strain>
    </source>
</reference>
<evidence type="ECO:0000313" key="1">
    <source>
        <dbReference type="EMBL" id="MBN1573102.1"/>
    </source>
</evidence>
<comment type="caution">
    <text evidence="1">The sequence shown here is derived from an EMBL/GenBank/DDBJ whole genome shotgun (WGS) entry which is preliminary data.</text>
</comment>
<proteinExistence type="predicted"/>
<name>A0A9D8KFC6_9DELT</name>